<comment type="caution">
    <text evidence="2">The sequence shown here is derived from an EMBL/GenBank/DDBJ whole genome shotgun (WGS) entry which is preliminary data.</text>
</comment>
<dbReference type="Proteomes" id="UP001642540">
    <property type="component" value="Unassembled WGS sequence"/>
</dbReference>
<protein>
    <recommendedName>
        <fullName evidence="1">F-box domain-containing protein</fullName>
    </recommendedName>
</protein>
<proteinExistence type="predicted"/>
<dbReference type="Pfam" id="PF00646">
    <property type="entry name" value="F-box"/>
    <property type="match status" value="1"/>
</dbReference>
<dbReference type="InterPro" id="IPR032675">
    <property type="entry name" value="LRR_dom_sf"/>
</dbReference>
<keyword evidence="3" id="KW-1185">Reference proteome</keyword>
<dbReference type="Gene3D" id="3.80.10.10">
    <property type="entry name" value="Ribonuclease Inhibitor"/>
    <property type="match status" value="1"/>
</dbReference>
<dbReference type="SUPFAM" id="SSF52047">
    <property type="entry name" value="RNI-like"/>
    <property type="match status" value="1"/>
</dbReference>
<gene>
    <name evidence="2" type="ORF">ODALV1_LOCUS19663</name>
</gene>
<name>A0ABP1R9F0_9HEXA</name>
<dbReference type="EMBL" id="CAXLJM020000067">
    <property type="protein sequence ID" value="CAL8122072.1"/>
    <property type="molecule type" value="Genomic_DNA"/>
</dbReference>
<feature type="domain" description="F-box" evidence="1">
    <location>
        <begin position="59"/>
        <end position="93"/>
    </location>
</feature>
<accession>A0ABP1R9F0</accession>
<dbReference type="InterPro" id="IPR001810">
    <property type="entry name" value="F-box_dom"/>
</dbReference>
<evidence type="ECO:0000313" key="3">
    <source>
        <dbReference type="Proteomes" id="UP001642540"/>
    </source>
</evidence>
<organism evidence="2 3">
    <name type="scientific">Orchesella dallaii</name>
    <dbReference type="NCBI Taxonomy" id="48710"/>
    <lineage>
        <taxon>Eukaryota</taxon>
        <taxon>Metazoa</taxon>
        <taxon>Ecdysozoa</taxon>
        <taxon>Arthropoda</taxon>
        <taxon>Hexapoda</taxon>
        <taxon>Collembola</taxon>
        <taxon>Entomobryomorpha</taxon>
        <taxon>Entomobryoidea</taxon>
        <taxon>Orchesellidae</taxon>
        <taxon>Orchesellinae</taxon>
        <taxon>Orchesella</taxon>
    </lineage>
</organism>
<reference evidence="2 3" key="1">
    <citation type="submission" date="2024-08" db="EMBL/GenBank/DDBJ databases">
        <authorList>
            <person name="Cucini C."/>
            <person name="Frati F."/>
        </authorList>
    </citation>
    <scope>NUCLEOTIDE SEQUENCE [LARGE SCALE GENOMIC DNA]</scope>
</reference>
<sequence length="517" mass="60907">MRDRSSPRDSVRTADSAVAIENFSVKNKGRIEEPASFETKMKHMEVAAYPHFPSDNIAEVWLNIFDKLEADDKITFSKTCHEWNNWVASRRAYFLFSEILFPVVHMLKQTTNLRKRELLRCRTMCRSWTNDFDRVYPAHPSHLFLENEIDGVEEYEIIKLENHFTSTQRIQRFLEEMHSHPGNPFPGRSIRFQYESPTLEMQGQRRAGILRLMREYYALVSQLLEKYGSHLHMANFDIYPYGSWMEFMETYNYFRHWLLHIPNLKKLVVVEDNCHNSLSDEFFRQNTLPQLPHLETVWIDSTSHAIWNGVLEACVPSNVKRLYLLSSLGAMKHLRIPEIAYFPNLEAFEVRLSGKYLERFLNNLDAAPIPLVRTATVDCWEYELDFGRMFRSLEAFAGSLTDLTVWAYFTEDSLRDAIETEIDIHLPKLERLKLMYYYGPLDPFCKLPALKFLSILYDGFQQWEESSVDFCGFEGRMEESNIWEMIPSLQELHIQSNDLNHAGKSYHREKLQLSPSE</sequence>
<evidence type="ECO:0000259" key="1">
    <source>
        <dbReference type="Pfam" id="PF00646"/>
    </source>
</evidence>
<evidence type="ECO:0000313" key="2">
    <source>
        <dbReference type="EMBL" id="CAL8122072.1"/>
    </source>
</evidence>
<dbReference type="CDD" id="cd09917">
    <property type="entry name" value="F-box_SF"/>
    <property type="match status" value="1"/>
</dbReference>